<dbReference type="GO" id="GO:0005829">
    <property type="term" value="C:cytosol"/>
    <property type="evidence" value="ECO:0007669"/>
    <property type="project" value="TreeGrafter"/>
</dbReference>
<keyword evidence="2 5" id="KW-0489">Methyltransferase</keyword>
<organism evidence="5">
    <name type="scientific">bioreactor metagenome</name>
    <dbReference type="NCBI Taxonomy" id="1076179"/>
    <lineage>
        <taxon>unclassified sequences</taxon>
        <taxon>metagenomes</taxon>
        <taxon>ecological metagenomes</taxon>
    </lineage>
</organism>
<evidence type="ECO:0000256" key="1">
    <source>
        <dbReference type="ARBA" id="ARBA00011947"/>
    </source>
</evidence>
<keyword evidence="3 5" id="KW-0808">Transferase</keyword>
<name>A0A644V7A7_9ZZZZ</name>
<protein>
    <recommendedName>
        <fullName evidence="1">thymidylate synthase</fullName>
        <ecNumber evidence="1">2.1.1.45</ecNumber>
    </recommendedName>
</protein>
<dbReference type="InterPro" id="IPR023451">
    <property type="entry name" value="Thymidate_synth/dCMP_Mease_dom"/>
</dbReference>
<comment type="caution">
    <text evidence="5">The sequence shown here is derived from an EMBL/GenBank/DDBJ whole genome shotgun (WGS) entry which is preliminary data.</text>
</comment>
<dbReference type="InterPro" id="IPR000398">
    <property type="entry name" value="Thymidylate_synthase"/>
</dbReference>
<dbReference type="Gene3D" id="3.30.572.10">
    <property type="entry name" value="Thymidylate synthase/dCMP hydroxymethylase domain"/>
    <property type="match status" value="1"/>
</dbReference>
<feature type="domain" description="Thymidylate synthase/dCMP hydroxymethylase" evidence="4">
    <location>
        <begin position="16"/>
        <end position="337"/>
    </location>
</feature>
<dbReference type="PANTHER" id="PTHR11548:SF1">
    <property type="entry name" value="THYMIDYLATE SYNTHASE 1"/>
    <property type="match status" value="1"/>
</dbReference>
<dbReference type="GO" id="GO:0004799">
    <property type="term" value="F:thymidylate synthase activity"/>
    <property type="evidence" value="ECO:0007669"/>
    <property type="project" value="UniProtKB-EC"/>
</dbReference>
<dbReference type="EC" id="2.1.1.45" evidence="1"/>
<dbReference type="CDD" id="cd00351">
    <property type="entry name" value="TS_Pyrimidine_HMase"/>
    <property type="match status" value="1"/>
</dbReference>
<evidence type="ECO:0000313" key="5">
    <source>
        <dbReference type="EMBL" id="MPL87218.1"/>
    </source>
</evidence>
<dbReference type="Pfam" id="PF00303">
    <property type="entry name" value="Thymidylat_synt"/>
    <property type="match status" value="1"/>
</dbReference>
<dbReference type="PRINTS" id="PR00108">
    <property type="entry name" value="THYMDSNTHASE"/>
</dbReference>
<accession>A0A644V7A7</accession>
<reference evidence="5" key="1">
    <citation type="submission" date="2019-08" db="EMBL/GenBank/DDBJ databases">
        <authorList>
            <person name="Kucharzyk K."/>
            <person name="Murdoch R.W."/>
            <person name="Higgins S."/>
            <person name="Loffler F."/>
        </authorList>
    </citation>
    <scope>NUCLEOTIDE SEQUENCE</scope>
</reference>
<dbReference type="NCBIfam" id="TIGR03284">
    <property type="entry name" value="thym_sym"/>
    <property type="match status" value="1"/>
</dbReference>
<dbReference type="SUPFAM" id="SSF55831">
    <property type="entry name" value="Thymidylate synthase/dCMP hydroxymethylase"/>
    <property type="match status" value="1"/>
</dbReference>
<evidence type="ECO:0000259" key="4">
    <source>
        <dbReference type="Pfam" id="PF00303"/>
    </source>
</evidence>
<dbReference type="AlphaFoldDB" id="A0A644V7A7"/>
<dbReference type="EMBL" id="VSSQ01000235">
    <property type="protein sequence ID" value="MPL87218.1"/>
    <property type="molecule type" value="Genomic_DNA"/>
</dbReference>
<evidence type="ECO:0000256" key="3">
    <source>
        <dbReference type="ARBA" id="ARBA00022679"/>
    </source>
</evidence>
<gene>
    <name evidence="5" type="primary">thyA_8</name>
    <name evidence="5" type="ORF">SDC9_33213</name>
</gene>
<proteinExistence type="predicted"/>
<dbReference type="PANTHER" id="PTHR11548">
    <property type="entry name" value="THYMIDYLATE SYNTHASE 1"/>
    <property type="match status" value="1"/>
</dbReference>
<dbReference type="GO" id="GO:0032259">
    <property type="term" value="P:methylation"/>
    <property type="evidence" value="ECO:0007669"/>
    <property type="project" value="UniProtKB-KW"/>
</dbReference>
<dbReference type="InterPro" id="IPR036926">
    <property type="entry name" value="Thymidate_synth/dCMP_Mease_sf"/>
</dbReference>
<sequence>MKTNISLHEKYGWEYPYLSAMQACLETGDRRETRNGVTLAHFVHQMRFDLKKGFPLLTTKEVNFKLIVAELLWFLEGGRKPNKDRGEIYGRMSLKRLEEIYGKPMKQMWIGDAENFKKRGKAQFEGDCGRIYGSQWRGWKKYTFVPAHAEIPEGMHFNISPGRGSKYWKEDTWRQESIDQIADLINKLKLDYTGRYARVTAWNPAEIVDMSLPACHTDFQCFVKKDKEERSHLSLHMNQRSCDMFLGVPFNIASYALLTHMIAQVCGMEVDELPITLNDYHVYEIHTEAVKEQLSRTVSTEMPQLWINPNVKDIDSFTMDDFEIRNYNPQGRIKAEVLTEVVKK</sequence>
<dbReference type="InterPro" id="IPR045097">
    <property type="entry name" value="Thymidate_synth/dCMP_Mease"/>
</dbReference>
<dbReference type="GO" id="GO:0006231">
    <property type="term" value="P:dTMP biosynthetic process"/>
    <property type="evidence" value="ECO:0007669"/>
    <property type="project" value="InterPro"/>
</dbReference>
<evidence type="ECO:0000256" key="2">
    <source>
        <dbReference type="ARBA" id="ARBA00022603"/>
    </source>
</evidence>